<evidence type="ECO:0000313" key="7">
    <source>
        <dbReference type="EMBL" id="KAL0853008.1"/>
    </source>
</evidence>
<protein>
    <recommendedName>
        <fullName evidence="6">C2H2-type domain-containing protein</fullName>
    </recommendedName>
</protein>
<dbReference type="PANTHER" id="PTHR24409">
    <property type="entry name" value="ZINC FINGER PROTEIN 142"/>
    <property type="match status" value="1"/>
</dbReference>
<feature type="domain" description="C2H2-type" evidence="6">
    <location>
        <begin position="228"/>
        <end position="256"/>
    </location>
</feature>
<organism evidence="7 8">
    <name type="scientific">Loxostege sticticalis</name>
    <name type="common">Beet webworm moth</name>
    <dbReference type="NCBI Taxonomy" id="481309"/>
    <lineage>
        <taxon>Eukaryota</taxon>
        <taxon>Metazoa</taxon>
        <taxon>Ecdysozoa</taxon>
        <taxon>Arthropoda</taxon>
        <taxon>Hexapoda</taxon>
        <taxon>Insecta</taxon>
        <taxon>Pterygota</taxon>
        <taxon>Neoptera</taxon>
        <taxon>Endopterygota</taxon>
        <taxon>Lepidoptera</taxon>
        <taxon>Glossata</taxon>
        <taxon>Ditrysia</taxon>
        <taxon>Pyraloidea</taxon>
        <taxon>Crambidae</taxon>
        <taxon>Pyraustinae</taxon>
        <taxon>Loxostege</taxon>
    </lineage>
</organism>
<evidence type="ECO:0000256" key="4">
    <source>
        <dbReference type="ARBA" id="ARBA00022833"/>
    </source>
</evidence>
<dbReference type="Pfam" id="PF12756">
    <property type="entry name" value="zf-C2H2_2"/>
    <property type="match status" value="1"/>
</dbReference>
<accession>A0ABR3GZS7</accession>
<feature type="domain" description="C2H2-type" evidence="6">
    <location>
        <begin position="145"/>
        <end position="172"/>
    </location>
</feature>
<dbReference type="Proteomes" id="UP001549920">
    <property type="component" value="Unassembled WGS sequence"/>
</dbReference>
<name>A0ABR3GZS7_LOXSC</name>
<keyword evidence="2" id="KW-0677">Repeat</keyword>
<evidence type="ECO:0000256" key="1">
    <source>
        <dbReference type="ARBA" id="ARBA00022723"/>
    </source>
</evidence>
<gene>
    <name evidence="7" type="ORF">ABMA27_012789</name>
</gene>
<feature type="domain" description="C2H2-type" evidence="6">
    <location>
        <begin position="285"/>
        <end position="313"/>
    </location>
</feature>
<dbReference type="InterPro" id="IPR013087">
    <property type="entry name" value="Znf_C2H2_type"/>
</dbReference>
<comment type="caution">
    <text evidence="7">The sequence shown here is derived from an EMBL/GenBank/DDBJ whole genome shotgun (WGS) entry which is preliminary data.</text>
</comment>
<dbReference type="PROSITE" id="PS00028">
    <property type="entry name" value="ZINC_FINGER_C2H2_1"/>
    <property type="match status" value="7"/>
</dbReference>
<dbReference type="PANTHER" id="PTHR24409:SF295">
    <property type="entry name" value="AZ2-RELATED"/>
    <property type="match status" value="1"/>
</dbReference>
<keyword evidence="1" id="KW-0479">Metal-binding</keyword>
<evidence type="ECO:0000256" key="3">
    <source>
        <dbReference type="ARBA" id="ARBA00022771"/>
    </source>
</evidence>
<keyword evidence="4" id="KW-0862">Zinc</keyword>
<feature type="domain" description="C2H2-type" evidence="6">
    <location>
        <begin position="24"/>
        <end position="51"/>
    </location>
</feature>
<dbReference type="PROSITE" id="PS50157">
    <property type="entry name" value="ZINC_FINGER_C2H2_2"/>
    <property type="match status" value="6"/>
</dbReference>
<evidence type="ECO:0000259" key="6">
    <source>
        <dbReference type="PROSITE" id="PS50157"/>
    </source>
</evidence>
<reference evidence="7 8" key="1">
    <citation type="submission" date="2024-06" db="EMBL/GenBank/DDBJ databases">
        <title>A chromosome-level genome assembly of beet webworm, Loxostege sticticalis.</title>
        <authorList>
            <person name="Zhang Y."/>
        </authorList>
    </citation>
    <scope>NUCLEOTIDE SEQUENCE [LARGE SCALE GENOMIC DNA]</scope>
    <source>
        <strain evidence="7">AQ026</strain>
        <tissue evidence="7">Whole body</tissue>
    </source>
</reference>
<dbReference type="Gene3D" id="3.30.160.60">
    <property type="entry name" value="Classic Zinc Finger"/>
    <property type="match status" value="5"/>
</dbReference>
<dbReference type="SMART" id="SM00355">
    <property type="entry name" value="ZnF_C2H2"/>
    <property type="match status" value="9"/>
</dbReference>
<evidence type="ECO:0000313" key="8">
    <source>
        <dbReference type="Proteomes" id="UP001549920"/>
    </source>
</evidence>
<dbReference type="SUPFAM" id="SSF57667">
    <property type="entry name" value="beta-beta-alpha zinc fingers"/>
    <property type="match status" value="4"/>
</dbReference>
<keyword evidence="3 5" id="KW-0863">Zinc-finger</keyword>
<dbReference type="InterPro" id="IPR036236">
    <property type="entry name" value="Znf_C2H2_sf"/>
</dbReference>
<evidence type="ECO:0000256" key="5">
    <source>
        <dbReference type="PROSITE-ProRule" id="PRU00042"/>
    </source>
</evidence>
<dbReference type="EMBL" id="JBEUOH010000031">
    <property type="protein sequence ID" value="KAL0853008.1"/>
    <property type="molecule type" value="Genomic_DNA"/>
</dbReference>
<proteinExistence type="predicted"/>
<keyword evidence="8" id="KW-1185">Reference proteome</keyword>
<feature type="domain" description="C2H2-type" evidence="6">
    <location>
        <begin position="172"/>
        <end position="200"/>
    </location>
</feature>
<sequence length="331" mass="39060">MRENVIQVLKNSTVLPFRWLKSSYRCFYCYEVFQEPKDLKSHQDIHINDDTKLKCMDNYWDTTVHVDISSISCKLCPTTLSELYELIDHLITAHQITFNKDIGSCMNPYKLHNISVQCAFCSQDYRTFGHLLLHMNNEHKGYSQLLCDVCGRHCRNKNHLREHKKEHVNRTVTCSICGETLSSYHKLRPHMQNVHDKKYKCFACPELFETHYKRALHMMTVHKSREEIKCQFCPKTFVFRSSMMTHLRITHLQEKNTICGVCGWRTTGKSKLKRHMSKHSNEKNFKCSVCEKAFKTKKNMVLHHRNVHEKEMQMPHVFPGGLPSEIRPPMV</sequence>
<dbReference type="Pfam" id="PF00096">
    <property type="entry name" value="zf-C2H2"/>
    <property type="match status" value="3"/>
</dbReference>
<feature type="domain" description="C2H2-type" evidence="6">
    <location>
        <begin position="257"/>
        <end position="284"/>
    </location>
</feature>
<evidence type="ECO:0000256" key="2">
    <source>
        <dbReference type="ARBA" id="ARBA00022737"/>
    </source>
</evidence>
<dbReference type="InterPro" id="IPR041661">
    <property type="entry name" value="ZN622/Rei1/Reh1_Znf-C2H2"/>
</dbReference>